<reference evidence="4 5" key="1">
    <citation type="journal article" date="2015" name="Genome Announc.">
        <title>Expanding the biotechnology potential of lactobacilli through comparative genomics of 213 strains and associated genera.</title>
        <authorList>
            <person name="Sun Z."/>
            <person name="Harris H.M."/>
            <person name="McCann A."/>
            <person name="Guo C."/>
            <person name="Argimon S."/>
            <person name="Zhang W."/>
            <person name="Yang X."/>
            <person name="Jeffery I.B."/>
            <person name="Cooney J.C."/>
            <person name="Kagawa T.F."/>
            <person name="Liu W."/>
            <person name="Song Y."/>
            <person name="Salvetti E."/>
            <person name="Wrobel A."/>
            <person name="Rasinkangas P."/>
            <person name="Parkhill J."/>
            <person name="Rea M.C."/>
            <person name="O'Sullivan O."/>
            <person name="Ritari J."/>
            <person name="Douillard F.P."/>
            <person name="Paul Ross R."/>
            <person name="Yang R."/>
            <person name="Briner A.E."/>
            <person name="Felis G.E."/>
            <person name="de Vos W.M."/>
            <person name="Barrangou R."/>
            <person name="Klaenhammer T.R."/>
            <person name="Caufield P.W."/>
            <person name="Cui Y."/>
            <person name="Zhang H."/>
            <person name="O'Toole P.W."/>
        </authorList>
    </citation>
    <scope>NUCLEOTIDE SEQUENCE [LARGE SCALE GENOMIC DNA]</scope>
    <source>
        <strain evidence="4 5">DSM 16045</strain>
    </source>
</reference>
<feature type="domain" description="DnaD N-terminal" evidence="3">
    <location>
        <begin position="17"/>
        <end position="112"/>
    </location>
</feature>
<dbReference type="Pfam" id="PF21984">
    <property type="entry name" value="DnaD_N"/>
    <property type="match status" value="1"/>
</dbReference>
<gene>
    <name evidence="4" type="ORF">FC60_GL000923</name>
</gene>
<comment type="caution">
    <text evidence="4">The sequence shown here is derived from an EMBL/GenBank/DDBJ whole genome shotgun (WGS) entry which is preliminary data.</text>
</comment>
<evidence type="ECO:0000313" key="5">
    <source>
        <dbReference type="Proteomes" id="UP000051739"/>
    </source>
</evidence>
<dbReference type="SUPFAM" id="SSF158499">
    <property type="entry name" value="DnaD domain-like"/>
    <property type="match status" value="1"/>
</dbReference>
<organism evidence="4 5">
    <name type="scientific">Limosilactobacillus gastricus DSM 16045</name>
    <dbReference type="NCBI Taxonomy" id="1423749"/>
    <lineage>
        <taxon>Bacteria</taxon>
        <taxon>Bacillati</taxon>
        <taxon>Bacillota</taxon>
        <taxon>Bacilli</taxon>
        <taxon>Lactobacillales</taxon>
        <taxon>Lactobacillaceae</taxon>
        <taxon>Limosilactobacillus</taxon>
    </lineage>
</organism>
<dbReference type="InterPro" id="IPR053843">
    <property type="entry name" value="DnaD_N"/>
</dbReference>
<dbReference type="PATRIC" id="fig|1423749.3.peg.932"/>
<dbReference type="Pfam" id="PF07261">
    <property type="entry name" value="DnaB_2"/>
    <property type="match status" value="1"/>
</dbReference>
<accession>A0A0R1VC89</accession>
<sequence>MVADFLHRYLKAGTTSISNLLLHHYHEIGMTTGQLMVYLELKSYLDRGINQPSLKAIADHLGTSEDQVNQLIHEMVSHKLVTQRLVSTASGKDMAVYDFSGLIDQLTKIGDQNDPNTDTKEPTTSREEIFKQIQVEFGRTLSPMELQYVNQWIDQDHYSTDLIHLALKEAVVNGKYTLKYMDRILLRWQQSNLTTPQAIEADRQRYEQRRQNRSNTGHEMTEKIPIFKLNDQ</sequence>
<dbReference type="PANTHER" id="PTHR37293">
    <property type="entry name" value="PHAGE REPLICATION PROTEIN-RELATED"/>
    <property type="match status" value="1"/>
</dbReference>
<name>A0A0R1VC89_9LACO</name>
<dbReference type="Gene3D" id="1.10.10.630">
    <property type="entry name" value="DnaD domain-like"/>
    <property type="match status" value="1"/>
</dbReference>
<dbReference type="InterPro" id="IPR006343">
    <property type="entry name" value="DnaB/C_C"/>
</dbReference>
<evidence type="ECO:0000259" key="3">
    <source>
        <dbReference type="Pfam" id="PF21984"/>
    </source>
</evidence>
<feature type="domain" description="DnaB/C C-terminal" evidence="2">
    <location>
        <begin position="130"/>
        <end position="201"/>
    </location>
</feature>
<evidence type="ECO:0000256" key="1">
    <source>
        <dbReference type="ARBA" id="ARBA00093462"/>
    </source>
</evidence>
<dbReference type="PANTHER" id="PTHR37293:SF6">
    <property type="entry name" value="DNA REPLICATION PROTEIN DNAD"/>
    <property type="match status" value="1"/>
</dbReference>
<dbReference type="EMBL" id="AZFN01000023">
    <property type="protein sequence ID" value="KRM00857.1"/>
    <property type="molecule type" value="Genomic_DNA"/>
</dbReference>
<comment type="similarity">
    <text evidence="1">Belongs to the DnaB/DnaD family.</text>
</comment>
<evidence type="ECO:0000313" key="4">
    <source>
        <dbReference type="EMBL" id="KRM00857.1"/>
    </source>
</evidence>
<proteinExistence type="inferred from homology"/>
<dbReference type="RefSeq" id="WP_056937825.1">
    <property type="nucleotide sequence ID" value="NZ_AZFN01000023.1"/>
</dbReference>
<dbReference type="AlphaFoldDB" id="A0A0R1VC89"/>
<dbReference type="NCBIfam" id="TIGR01446">
    <property type="entry name" value="DnaD_dom"/>
    <property type="match status" value="1"/>
</dbReference>
<dbReference type="Proteomes" id="UP000051739">
    <property type="component" value="Unassembled WGS sequence"/>
</dbReference>
<dbReference type="InterPro" id="IPR053162">
    <property type="entry name" value="DnaD"/>
</dbReference>
<dbReference type="InterPro" id="IPR036388">
    <property type="entry name" value="WH-like_DNA-bd_sf"/>
</dbReference>
<evidence type="ECO:0000259" key="2">
    <source>
        <dbReference type="Pfam" id="PF07261"/>
    </source>
</evidence>
<dbReference type="Gene3D" id="1.10.10.10">
    <property type="entry name" value="Winged helix-like DNA-binding domain superfamily/Winged helix DNA-binding domain"/>
    <property type="match status" value="1"/>
</dbReference>
<dbReference type="InterPro" id="IPR034829">
    <property type="entry name" value="DnaD-like_sf"/>
</dbReference>
<protein>
    <submittedName>
        <fullName evidence="4">DNA replication protein DnaD</fullName>
    </submittedName>
</protein>
<keyword evidence="5" id="KW-1185">Reference proteome</keyword>